<dbReference type="SUPFAM" id="SSF53474">
    <property type="entry name" value="alpha/beta-Hydrolases"/>
    <property type="match status" value="1"/>
</dbReference>
<feature type="domain" description="AB hydrolase-1" evidence="4">
    <location>
        <begin position="40"/>
        <end position="324"/>
    </location>
</feature>
<comment type="caution">
    <text evidence="5">The sequence shown here is derived from an EMBL/GenBank/DDBJ whole genome shotgun (WGS) entry which is preliminary data.</text>
</comment>
<feature type="binding site" evidence="2">
    <location>
        <position position="319"/>
    </location>
    <ligand>
        <name>substrate</name>
    </ligand>
</feature>
<dbReference type="RefSeq" id="WP_257790305.1">
    <property type="nucleotide sequence ID" value="NZ_MJLX01000107.1"/>
</dbReference>
<gene>
    <name evidence="2" type="primary">metXA</name>
    <name evidence="5" type="ORF">BIY26_22270</name>
</gene>
<dbReference type="EMBL" id="MJLX01000107">
    <property type="protein sequence ID" value="RLM16417.1"/>
    <property type="molecule type" value="Genomic_DNA"/>
</dbReference>
<comment type="catalytic activity">
    <reaction evidence="2">
        <text>L-homoserine + acetyl-CoA = O-acetyl-L-homoserine + CoA</text>
        <dbReference type="Rhea" id="RHEA:13701"/>
        <dbReference type="ChEBI" id="CHEBI:57287"/>
        <dbReference type="ChEBI" id="CHEBI:57288"/>
        <dbReference type="ChEBI" id="CHEBI:57476"/>
        <dbReference type="ChEBI" id="CHEBI:57716"/>
        <dbReference type="EC" id="2.3.1.31"/>
    </reaction>
</comment>
<feature type="active site" evidence="2 3">
    <location>
        <position position="289"/>
    </location>
</feature>
<dbReference type="PANTHER" id="PTHR32268:SF11">
    <property type="entry name" value="HOMOSERINE O-ACETYLTRANSFERASE"/>
    <property type="match status" value="1"/>
</dbReference>
<dbReference type="GO" id="GO:0005737">
    <property type="term" value="C:cytoplasm"/>
    <property type="evidence" value="ECO:0007669"/>
    <property type="project" value="UniProtKB-SubCell"/>
</dbReference>
<organism evidence="5 6">
    <name type="scientific">Brenneria goodwinii</name>
    <dbReference type="NCBI Taxonomy" id="1109412"/>
    <lineage>
        <taxon>Bacteria</taxon>
        <taxon>Pseudomonadati</taxon>
        <taxon>Pseudomonadota</taxon>
        <taxon>Gammaproteobacteria</taxon>
        <taxon>Enterobacterales</taxon>
        <taxon>Pectobacteriaceae</taxon>
        <taxon>Brenneria</taxon>
    </lineage>
</organism>
<dbReference type="InterPro" id="IPR000073">
    <property type="entry name" value="AB_hydrolase_1"/>
</dbReference>
<keyword evidence="2" id="KW-0486">Methionine biosynthesis</keyword>
<feature type="active site" description="Nucleophile" evidence="2 3">
    <location>
        <position position="135"/>
    </location>
</feature>
<dbReference type="InterPro" id="IPR029058">
    <property type="entry name" value="AB_hydrolase_fold"/>
</dbReference>
<dbReference type="AlphaFoldDB" id="A0AAE8JL03"/>
<dbReference type="GO" id="GO:0009092">
    <property type="term" value="P:homoserine metabolic process"/>
    <property type="evidence" value="ECO:0007669"/>
    <property type="project" value="TreeGrafter"/>
</dbReference>
<evidence type="ECO:0000259" key="4">
    <source>
        <dbReference type="Pfam" id="PF00561"/>
    </source>
</evidence>
<dbReference type="InterPro" id="IPR008220">
    <property type="entry name" value="HAT_MetX-like"/>
</dbReference>
<dbReference type="GO" id="GO:0004414">
    <property type="term" value="F:homoserine O-acetyltransferase activity"/>
    <property type="evidence" value="ECO:0007669"/>
    <property type="project" value="UniProtKB-UniRule"/>
</dbReference>
<dbReference type="HAMAP" id="MF_00296">
    <property type="entry name" value="MetX_acyltransf"/>
    <property type="match status" value="1"/>
</dbReference>
<evidence type="ECO:0000313" key="6">
    <source>
        <dbReference type="Proteomes" id="UP000285972"/>
    </source>
</evidence>
<accession>A0AAE8JL03</accession>
<comment type="pathway">
    <text evidence="2">Amino-acid biosynthesis; L-methionine biosynthesis via de novo pathway; O-acetyl-L-homoserine from L-homoserine: step 1/1.</text>
</comment>
<feature type="active site" evidence="2 3">
    <location>
        <position position="318"/>
    </location>
</feature>
<dbReference type="KEGG" id="bgj:AWC36_05950"/>
<proteinExistence type="inferred from homology"/>
<dbReference type="GO" id="GO:0009086">
    <property type="term" value="P:methionine biosynthetic process"/>
    <property type="evidence" value="ECO:0007669"/>
    <property type="project" value="UniProtKB-UniRule"/>
</dbReference>
<comment type="function">
    <text evidence="2">Transfers an acetyl group from acetyl-CoA to L-homoserine, forming acetyl-L-homoserine.</text>
</comment>
<protein>
    <recommendedName>
        <fullName evidence="2">Homoserine O-acetyltransferase</fullName>
        <shortName evidence="2">HAT</shortName>
        <ecNumber evidence="2">2.3.1.31</ecNumber>
    </recommendedName>
    <alternativeName>
        <fullName evidence="2">Homoserine transacetylase</fullName>
        <shortName evidence="2">HTA</shortName>
    </alternativeName>
</protein>
<evidence type="ECO:0000256" key="1">
    <source>
        <dbReference type="ARBA" id="ARBA00022679"/>
    </source>
</evidence>
<dbReference type="Proteomes" id="UP000285972">
    <property type="component" value="Unassembled WGS sequence"/>
</dbReference>
<feature type="binding site" evidence="2">
    <location>
        <position position="201"/>
    </location>
    <ligand>
        <name>substrate</name>
    </ligand>
</feature>
<reference evidence="5 6" key="1">
    <citation type="submission" date="2016-09" db="EMBL/GenBank/DDBJ databases">
        <authorList>
            <person name="Doonan J."/>
            <person name="Pachebat J.A."/>
            <person name="Golyshin P.N."/>
            <person name="Denman S."/>
            <person name="Mcdonald J.E."/>
        </authorList>
    </citation>
    <scope>NUCLEOTIDE SEQUENCE [LARGE SCALE GENOMIC DNA]</scope>
    <source>
        <strain evidence="5 6">FRB141</strain>
    </source>
</reference>
<evidence type="ECO:0000313" key="5">
    <source>
        <dbReference type="EMBL" id="RLM16417.1"/>
    </source>
</evidence>
<dbReference type="Gene3D" id="3.40.50.1820">
    <property type="entry name" value="alpha/beta hydrolase"/>
    <property type="match status" value="1"/>
</dbReference>
<evidence type="ECO:0000256" key="3">
    <source>
        <dbReference type="PIRSR" id="PIRSR000443-1"/>
    </source>
</evidence>
<dbReference type="PANTHER" id="PTHR32268">
    <property type="entry name" value="HOMOSERINE O-ACETYLTRANSFERASE"/>
    <property type="match status" value="1"/>
</dbReference>
<dbReference type="PIRSF" id="PIRSF000443">
    <property type="entry name" value="Homoser_Ac_trans"/>
    <property type="match status" value="1"/>
</dbReference>
<dbReference type="NCBIfam" id="TIGR01392">
    <property type="entry name" value="homoserO_Ac_trn"/>
    <property type="match status" value="1"/>
</dbReference>
<comment type="subcellular location">
    <subcellularLocation>
        <location evidence="2">Cytoplasm</location>
    </subcellularLocation>
</comment>
<dbReference type="EC" id="2.3.1.31" evidence="2"/>
<keyword evidence="2" id="KW-0012">Acyltransferase</keyword>
<keyword evidence="2" id="KW-0963">Cytoplasm</keyword>
<comment type="caution">
    <text evidence="2">Lacks conserved residue(s) required for the propagation of feature annotation.</text>
</comment>
<keyword evidence="2" id="KW-0028">Amino-acid biosynthesis</keyword>
<comment type="subunit">
    <text evidence="2">Homodimer.</text>
</comment>
<name>A0AAE8JL03_9GAMM</name>
<comment type="similarity">
    <text evidence="2">Belongs to the AB hydrolase superfamily. MetX family.</text>
</comment>
<keyword evidence="1 2" id="KW-0808">Transferase</keyword>
<dbReference type="Pfam" id="PF00561">
    <property type="entry name" value="Abhydrolase_1"/>
    <property type="match status" value="1"/>
</dbReference>
<evidence type="ECO:0000256" key="2">
    <source>
        <dbReference type="HAMAP-Rule" id="MF_00296"/>
    </source>
</evidence>
<sequence>MTRHHFHSDSPFILENGSFLQGIDIVFHTYGTLNTDRSNVIWICHALTGSSDVTVWWPGLVGPGKCLDPSRWFIVCANVPGSPYGSTSPQSLNPSTKQPYLHDFPPITIRDMVFAHSLLADYLSIECIFLLIGGSMGGQQALEWAIHEPRRIRQMALLSTNAVSSPWAIAFNESQRLALLADKTFDGVDPNGGMAGLKAARSIALLSYRCFDTYLHTQQERDRHKLDNFLAAAYQRHQGEKFIRRFDAYCYWHLLNALDTHNIGRKRSKTEIVLEQIEARTLVIGIGSDHLFPVREQRYLSQHIKNAQFVEIDSLYGHDGFLTETPTLEKHLSQFLYEKKIKPEKVRHAGQY</sequence>